<dbReference type="PANTHER" id="PTHR46300:SF7">
    <property type="entry name" value="P450, PUTATIVE (EUROFUNG)-RELATED"/>
    <property type="match status" value="1"/>
</dbReference>
<proteinExistence type="evidence at transcript level"/>
<dbReference type="PRINTS" id="PR00463">
    <property type="entry name" value="EP450I"/>
</dbReference>
<dbReference type="Gene3D" id="1.10.630.10">
    <property type="entry name" value="Cytochrome P450"/>
    <property type="match status" value="1"/>
</dbReference>
<comment type="pathway">
    <text evidence="3">Secondary metabolite biosynthesis.</text>
</comment>
<evidence type="ECO:0000256" key="12">
    <source>
        <dbReference type="ARBA" id="ARBA00023136"/>
    </source>
</evidence>
<evidence type="ECO:0000256" key="6">
    <source>
        <dbReference type="ARBA" id="ARBA00022692"/>
    </source>
</evidence>
<dbReference type="PANTHER" id="PTHR46300">
    <property type="entry name" value="P450, PUTATIVE (EUROFUNG)-RELATED-RELATED"/>
    <property type="match status" value="1"/>
</dbReference>
<dbReference type="SUPFAM" id="SSF48264">
    <property type="entry name" value="Cytochrome P450"/>
    <property type="match status" value="1"/>
</dbReference>
<dbReference type="InterPro" id="IPR017972">
    <property type="entry name" value="Cyt_P450_CS"/>
</dbReference>
<evidence type="ECO:0000256" key="3">
    <source>
        <dbReference type="ARBA" id="ARBA00005179"/>
    </source>
</evidence>
<evidence type="ECO:0000256" key="4">
    <source>
        <dbReference type="ARBA" id="ARBA00010617"/>
    </source>
</evidence>
<dbReference type="GO" id="GO:0020037">
    <property type="term" value="F:heme binding"/>
    <property type="evidence" value="ECO:0007669"/>
    <property type="project" value="InterPro"/>
</dbReference>
<evidence type="ECO:0000256" key="11">
    <source>
        <dbReference type="ARBA" id="ARBA00023033"/>
    </source>
</evidence>
<evidence type="ECO:0000256" key="14">
    <source>
        <dbReference type="RuleBase" id="RU000461"/>
    </source>
</evidence>
<dbReference type="GO" id="GO:0005506">
    <property type="term" value="F:iron ion binding"/>
    <property type="evidence" value="ECO:0007669"/>
    <property type="project" value="InterPro"/>
</dbReference>
<organism evidence="15">
    <name type="scientific">Phanerodontia chrysosporium</name>
    <name type="common">White-rot fungus</name>
    <name type="synonym">Sporotrichum pruinosum</name>
    <dbReference type="NCBI Taxonomy" id="2822231"/>
    <lineage>
        <taxon>Eukaryota</taxon>
        <taxon>Fungi</taxon>
        <taxon>Dikarya</taxon>
        <taxon>Basidiomycota</taxon>
        <taxon>Agaricomycotina</taxon>
        <taxon>Agaricomycetes</taxon>
        <taxon>Polyporales</taxon>
        <taxon>Phanerochaetaceae</taxon>
        <taxon>Phanerodontia</taxon>
    </lineage>
</organism>
<keyword evidence="6" id="KW-0812">Transmembrane</keyword>
<keyword evidence="5 13" id="KW-0349">Heme</keyword>
<evidence type="ECO:0000256" key="13">
    <source>
        <dbReference type="PIRSR" id="PIRSR602401-1"/>
    </source>
</evidence>
<gene>
    <name evidence="15" type="primary">PcCYP_89b</name>
</gene>
<evidence type="ECO:0000256" key="7">
    <source>
        <dbReference type="ARBA" id="ARBA00022723"/>
    </source>
</evidence>
<dbReference type="PROSITE" id="PS00086">
    <property type="entry name" value="CYTOCHROME_P450"/>
    <property type="match status" value="1"/>
</dbReference>
<comment type="cofactor">
    <cofactor evidence="1 13">
        <name>heme</name>
        <dbReference type="ChEBI" id="CHEBI:30413"/>
    </cofactor>
</comment>
<dbReference type="InterPro" id="IPR050364">
    <property type="entry name" value="Cytochrome_P450_fung"/>
</dbReference>
<dbReference type="InterPro" id="IPR001128">
    <property type="entry name" value="Cyt_P450"/>
</dbReference>
<evidence type="ECO:0000256" key="9">
    <source>
        <dbReference type="ARBA" id="ARBA00023002"/>
    </source>
</evidence>
<dbReference type="PRINTS" id="PR00385">
    <property type="entry name" value="P450"/>
</dbReference>
<keyword evidence="12" id="KW-0472">Membrane</keyword>
<dbReference type="AlphaFoldDB" id="G5EJW0"/>
<evidence type="ECO:0000256" key="5">
    <source>
        <dbReference type="ARBA" id="ARBA00022617"/>
    </source>
</evidence>
<keyword evidence="9 14" id="KW-0560">Oxidoreductase</keyword>
<comment type="similarity">
    <text evidence="4 14">Belongs to the cytochrome P450 family.</text>
</comment>
<sequence length="510" mass="57239">MLTSQVSIAKLTTLPTSYYALLATVALLALLFARRTQQPTPPGPRGLPIIGNVAELSGGFEWIRFGTTLRKQFGDVLGFKVLNNRILVLNTAKAAKEFMDKRASKYSSRPVLTVIGELMGLDQAMPLIPYGAEWRACRKLEHVALNQSAVKQYRPVIEHHAAQLALDILQEPDKFLTHTRLCTTRIILAVTYGLSARVTATEYISLAEEVMRIVTIYLRPFAHLCDVMPVLKHLPSWIPFRREAEYGRRLFESFVSTPYERTKQAFAKGDAEPSLIRDILASMPQDSLTPEVEHRVKWTAGSMFAAGGESTFGTIGVFMMAMALHPDKQARAQEEVDSAVGTDRLPTMDDKARLPYVYAVVQEAMRWHPMLPLSLPRRAEVDDEYDGYYIAKDTTVCANLWAMGMEPNAKYPPEQFIPERFLDAEHPTPNPNTWAFGFGRRICPGKALAEESLFVLMSTLLAMFKICAPPEGIKPEFESRVVSLPKPFKCIFRLRSPEKADMLRAVVATQ</sequence>
<accession>G5EJW0</accession>
<keyword evidence="7 13" id="KW-0479">Metal-binding</keyword>
<dbReference type="VEuPathDB" id="FungiDB:AGR57_2648"/>
<evidence type="ECO:0000256" key="8">
    <source>
        <dbReference type="ARBA" id="ARBA00022989"/>
    </source>
</evidence>
<comment type="subcellular location">
    <subcellularLocation>
        <location evidence="2">Membrane</location>
        <topology evidence="2">Single-pass membrane protein</topology>
    </subcellularLocation>
</comment>
<evidence type="ECO:0000256" key="1">
    <source>
        <dbReference type="ARBA" id="ARBA00001971"/>
    </source>
</evidence>
<keyword evidence="8" id="KW-1133">Transmembrane helix</keyword>
<reference evidence="15" key="1">
    <citation type="submission" date="2010-10" db="EMBL/GenBank/DDBJ databases">
        <title>Phanerochaete chrysosporium cytochrome P450.</title>
        <authorList>
            <person name="Hirosue S."/>
            <person name="Hiratsuka N."/>
            <person name="Ichinose H."/>
            <person name="Wariishi H."/>
        </authorList>
    </citation>
    <scope>NUCLEOTIDE SEQUENCE</scope>
    <source>
        <strain evidence="15">ATCC 34541</strain>
    </source>
</reference>
<name>G5EJW0_PHACH</name>
<dbReference type="GO" id="GO:0016705">
    <property type="term" value="F:oxidoreductase activity, acting on paired donors, with incorporation or reduction of molecular oxygen"/>
    <property type="evidence" value="ECO:0007669"/>
    <property type="project" value="InterPro"/>
</dbReference>
<keyword evidence="10 13" id="KW-0408">Iron</keyword>
<dbReference type="GO" id="GO:0004497">
    <property type="term" value="F:monooxygenase activity"/>
    <property type="evidence" value="ECO:0007669"/>
    <property type="project" value="UniProtKB-KW"/>
</dbReference>
<feature type="binding site" description="axial binding residue" evidence="13">
    <location>
        <position position="443"/>
    </location>
    <ligand>
        <name>heme</name>
        <dbReference type="ChEBI" id="CHEBI:30413"/>
    </ligand>
    <ligandPart>
        <name>Fe</name>
        <dbReference type="ChEBI" id="CHEBI:18248"/>
    </ligandPart>
</feature>
<dbReference type="InterPro" id="IPR036396">
    <property type="entry name" value="Cyt_P450_sf"/>
</dbReference>
<evidence type="ECO:0000313" key="15">
    <source>
        <dbReference type="EMBL" id="BAL05172.1"/>
    </source>
</evidence>
<dbReference type="Pfam" id="PF00067">
    <property type="entry name" value="p450"/>
    <property type="match status" value="1"/>
</dbReference>
<dbReference type="InterPro" id="IPR002401">
    <property type="entry name" value="Cyt_P450_E_grp-I"/>
</dbReference>
<dbReference type="GO" id="GO:0016020">
    <property type="term" value="C:membrane"/>
    <property type="evidence" value="ECO:0007669"/>
    <property type="project" value="UniProtKB-SubCell"/>
</dbReference>
<evidence type="ECO:0000256" key="2">
    <source>
        <dbReference type="ARBA" id="ARBA00004167"/>
    </source>
</evidence>
<dbReference type="EMBL" id="AB597885">
    <property type="protein sequence ID" value="BAL05172.1"/>
    <property type="molecule type" value="mRNA"/>
</dbReference>
<dbReference type="CDD" id="cd11065">
    <property type="entry name" value="CYP64-like"/>
    <property type="match status" value="1"/>
</dbReference>
<protein>
    <submittedName>
        <fullName evidence="15">Cytochrome P450</fullName>
    </submittedName>
</protein>
<evidence type="ECO:0000256" key="10">
    <source>
        <dbReference type="ARBA" id="ARBA00023004"/>
    </source>
</evidence>
<keyword evidence="11 14" id="KW-0503">Monooxygenase</keyword>